<evidence type="ECO:0000259" key="3">
    <source>
        <dbReference type="PROSITE" id="PS51371"/>
    </source>
</evidence>
<dbReference type="STRING" id="451.B6N58_07460"/>
<dbReference type="EMBL" id="LN614830">
    <property type="protein sequence ID" value="CEG60927.1"/>
    <property type="molecule type" value="Genomic_DNA"/>
</dbReference>
<name>A0A098GG15_LEGMI</name>
<accession>A0A098GG15</accession>
<dbReference type="InterPro" id="IPR051462">
    <property type="entry name" value="CBS_domain-containing"/>
</dbReference>
<keyword evidence="7" id="KW-1185">Reference proteome</keyword>
<feature type="domain" description="CBS" evidence="3">
    <location>
        <begin position="73"/>
        <end position="129"/>
    </location>
</feature>
<dbReference type="EMBL" id="FMVN01000014">
    <property type="protein sequence ID" value="SCY69091.1"/>
    <property type="molecule type" value="Genomic_DNA"/>
</dbReference>
<dbReference type="PATRIC" id="fig|451.8.peg.1999"/>
<dbReference type="PROSITE" id="PS51371">
    <property type="entry name" value="CBS"/>
    <property type="match status" value="2"/>
</dbReference>
<reference evidence="6" key="2">
    <citation type="submission" date="2014-09" db="EMBL/GenBank/DDBJ databases">
        <authorList>
            <person name="Gomez-Valero L."/>
        </authorList>
    </citation>
    <scope>NUCLEOTIDE SEQUENCE [LARGE SCALE GENOMIC DNA]</scope>
    <source>
        <strain evidence="6">ATCC33218</strain>
    </source>
</reference>
<keyword evidence="1" id="KW-0677">Repeat</keyword>
<sequence>MQVRDVMTPHAEYLFSTATIEEAARKMQQLNTGFLPIGDKKTDKIIGALTDRDIVISAVASHKGFDTPVSNVMHKGIHYCYDTDDVNEAAKCMREKQIRRLVVLNKNKRLAGILSLGDISLRCDKDLSAGLLGEISKH</sequence>
<dbReference type="InterPro" id="IPR000644">
    <property type="entry name" value="CBS_dom"/>
</dbReference>
<proteinExistence type="predicted"/>
<gene>
    <name evidence="4" type="ORF">LMI_1628</name>
    <name evidence="5" type="ORF">SAMN02982997_02501</name>
</gene>
<evidence type="ECO:0000256" key="1">
    <source>
        <dbReference type="ARBA" id="ARBA00022737"/>
    </source>
</evidence>
<dbReference type="Proteomes" id="UP000032414">
    <property type="component" value="Chromosome I"/>
</dbReference>
<organism evidence="4 6">
    <name type="scientific">Legionella micdadei</name>
    <name type="common">Tatlockia micdadei</name>
    <dbReference type="NCBI Taxonomy" id="451"/>
    <lineage>
        <taxon>Bacteria</taxon>
        <taxon>Pseudomonadati</taxon>
        <taxon>Pseudomonadota</taxon>
        <taxon>Gammaproteobacteria</taxon>
        <taxon>Legionellales</taxon>
        <taxon>Legionellaceae</taxon>
        <taxon>Legionella</taxon>
    </lineage>
</organism>
<dbReference type="Gene3D" id="3.10.580.10">
    <property type="entry name" value="CBS-domain"/>
    <property type="match status" value="1"/>
</dbReference>
<dbReference type="InterPro" id="IPR046342">
    <property type="entry name" value="CBS_dom_sf"/>
</dbReference>
<dbReference type="Pfam" id="PF00571">
    <property type="entry name" value="CBS"/>
    <property type="match status" value="2"/>
</dbReference>
<keyword evidence="2" id="KW-0129">CBS domain</keyword>
<dbReference type="SUPFAM" id="SSF54631">
    <property type="entry name" value="CBS-domain pair"/>
    <property type="match status" value="1"/>
</dbReference>
<dbReference type="HOGENOM" id="CLU_040681_12_0_6"/>
<evidence type="ECO:0000313" key="7">
    <source>
        <dbReference type="Proteomes" id="UP000182998"/>
    </source>
</evidence>
<dbReference type="AlphaFoldDB" id="A0A098GG15"/>
<dbReference type="RefSeq" id="WP_045099260.1">
    <property type="nucleotide sequence ID" value="NZ_CP020614.1"/>
</dbReference>
<evidence type="ECO:0000313" key="5">
    <source>
        <dbReference type="EMBL" id="SCY69091.1"/>
    </source>
</evidence>
<dbReference type="KEGG" id="tmc:LMI_1628"/>
<dbReference type="SMART" id="SM00116">
    <property type="entry name" value="CBS"/>
    <property type="match status" value="2"/>
</dbReference>
<reference evidence="5 7" key="3">
    <citation type="submission" date="2016-10" db="EMBL/GenBank/DDBJ databases">
        <authorList>
            <person name="Varghese N."/>
            <person name="Submissions S."/>
        </authorList>
    </citation>
    <scope>NUCLEOTIDE SEQUENCE [LARGE SCALE GENOMIC DNA]</scope>
    <source>
        <strain evidence="5 7">ATCC 33218</strain>
    </source>
</reference>
<dbReference type="PANTHER" id="PTHR48108:SF34">
    <property type="entry name" value="CBS DOMAIN-CONTAINING PROTEIN YHCV"/>
    <property type="match status" value="1"/>
</dbReference>
<evidence type="ECO:0000256" key="2">
    <source>
        <dbReference type="PROSITE-ProRule" id="PRU00703"/>
    </source>
</evidence>
<evidence type="ECO:0000313" key="4">
    <source>
        <dbReference type="EMBL" id="CEG60927.1"/>
    </source>
</evidence>
<protein>
    <submittedName>
        <fullName evidence="5">CBS domain-containing protein</fullName>
    </submittedName>
</protein>
<feature type="domain" description="CBS" evidence="3">
    <location>
        <begin position="7"/>
        <end position="67"/>
    </location>
</feature>
<reference evidence="4" key="1">
    <citation type="submission" date="2014-09" db="EMBL/GenBank/DDBJ databases">
        <authorList>
            <person name="GOMEZ-VALERO Laura"/>
        </authorList>
    </citation>
    <scope>NUCLEOTIDE SEQUENCE</scope>
    <source>
        <strain evidence="4">ATCC33218</strain>
    </source>
</reference>
<evidence type="ECO:0000313" key="6">
    <source>
        <dbReference type="Proteomes" id="UP000032414"/>
    </source>
</evidence>
<dbReference type="PANTHER" id="PTHR48108">
    <property type="entry name" value="CBS DOMAIN-CONTAINING PROTEIN CBSX2, CHLOROPLASTIC"/>
    <property type="match status" value="1"/>
</dbReference>
<dbReference type="CDD" id="cd04622">
    <property type="entry name" value="CBS_pair_HRP1_like"/>
    <property type="match status" value="1"/>
</dbReference>
<dbReference type="Proteomes" id="UP000182998">
    <property type="component" value="Unassembled WGS sequence"/>
</dbReference>
<dbReference type="OrthoDB" id="9794094at2"/>